<feature type="domain" description="HTH cro/C1-type" evidence="1">
    <location>
        <begin position="11"/>
        <end position="65"/>
    </location>
</feature>
<evidence type="ECO:0000313" key="2">
    <source>
        <dbReference type="EMBL" id="MCH4284461.1"/>
    </source>
</evidence>
<dbReference type="InterPro" id="IPR001387">
    <property type="entry name" value="Cro/C1-type_HTH"/>
</dbReference>
<sequence>MKFVEFTGPIIRYYREKQGIDIGTICIQTGIQKPQYLEIETGKKEVFLNTWKKICDVIGIEFISLFKNEDVYEELYDAGLHALLYDDIDEQKRLFENVNEQHIRKSILFPKFALLRFIYDTMNEDKPPLDMIKTLECFKDAYTLPEQCLYYDYSGFCYQKVRQYEKAKTLYETAEHLATMENKDMLYYHMGIMHYRMNEQLTALFYFRKAYNMFEKAWNTNRLLYTHGSIGICYSRMSEFEMAKKQFEETIRLAIQYKNRYVMCTTYDNIAFNCFKMHDYKECIRYCYKAIDMDYHWPFLFAYLAFSFYKLEDEEKAWEWIHRGKETVKDEAALDLIEYVVLLIEKADCVDFLEKMYHKFVEEEYYELQKFVLMELSNIFHQRQLYEHEAECLRELLKLHGER</sequence>
<accession>A0ABS9R478</accession>
<dbReference type="SUPFAM" id="SSF48452">
    <property type="entry name" value="TPR-like"/>
    <property type="match status" value="1"/>
</dbReference>
<dbReference type="InterPro" id="IPR010982">
    <property type="entry name" value="Lambda_DNA-bd_dom_sf"/>
</dbReference>
<gene>
    <name evidence="2" type="ORF">LQE99_04835</name>
</gene>
<dbReference type="Gene3D" id="1.10.260.40">
    <property type="entry name" value="lambda repressor-like DNA-binding domains"/>
    <property type="match status" value="1"/>
</dbReference>
<dbReference type="InterPro" id="IPR011990">
    <property type="entry name" value="TPR-like_helical_dom_sf"/>
</dbReference>
<dbReference type="EMBL" id="JAKVPQ010000002">
    <property type="protein sequence ID" value="MCH4284461.1"/>
    <property type="molecule type" value="Genomic_DNA"/>
</dbReference>
<dbReference type="CDD" id="cd00093">
    <property type="entry name" value="HTH_XRE"/>
    <property type="match status" value="1"/>
</dbReference>
<keyword evidence="3" id="KW-1185">Reference proteome</keyword>
<dbReference type="Proteomes" id="UP001202402">
    <property type="component" value="Unassembled WGS sequence"/>
</dbReference>
<dbReference type="SMART" id="SM00028">
    <property type="entry name" value="TPR"/>
    <property type="match status" value="4"/>
</dbReference>
<dbReference type="Gene3D" id="1.25.40.10">
    <property type="entry name" value="Tetratricopeptide repeat domain"/>
    <property type="match status" value="1"/>
</dbReference>
<protein>
    <recommendedName>
        <fullName evidence="1">HTH cro/C1-type domain-containing protein</fullName>
    </recommendedName>
</protein>
<evidence type="ECO:0000313" key="3">
    <source>
        <dbReference type="Proteomes" id="UP001202402"/>
    </source>
</evidence>
<reference evidence="2 3" key="1">
    <citation type="submission" date="2022-02" db="EMBL/GenBank/DDBJ databases">
        <title>Genome of Erysipelotrichaceae sp. nov. NSJ-176 isolated from human feces.</title>
        <authorList>
            <person name="Abdugheni R."/>
        </authorList>
    </citation>
    <scope>NUCLEOTIDE SEQUENCE [LARGE SCALE GENOMIC DNA]</scope>
    <source>
        <strain evidence="2 3">NSJ-176</strain>
    </source>
</reference>
<proteinExistence type="predicted"/>
<dbReference type="RefSeq" id="WP_117455731.1">
    <property type="nucleotide sequence ID" value="NZ_JAKVPQ010000002.1"/>
</dbReference>
<dbReference type="SUPFAM" id="SSF47413">
    <property type="entry name" value="lambda repressor-like DNA-binding domains"/>
    <property type="match status" value="1"/>
</dbReference>
<comment type="caution">
    <text evidence="2">The sequence shown here is derived from an EMBL/GenBank/DDBJ whole genome shotgun (WGS) entry which is preliminary data.</text>
</comment>
<evidence type="ECO:0000259" key="1">
    <source>
        <dbReference type="PROSITE" id="PS50943"/>
    </source>
</evidence>
<name>A0ABS9R478_9FIRM</name>
<dbReference type="InterPro" id="IPR019734">
    <property type="entry name" value="TPR_rpt"/>
</dbReference>
<organism evidence="2 3">
    <name type="scientific">Amedibacillus hominis</name>
    <dbReference type="NCBI Taxonomy" id="2897776"/>
    <lineage>
        <taxon>Bacteria</taxon>
        <taxon>Bacillati</taxon>
        <taxon>Bacillota</taxon>
        <taxon>Erysipelotrichia</taxon>
        <taxon>Erysipelotrichales</taxon>
        <taxon>Erysipelotrichaceae</taxon>
        <taxon>Amedibacillus</taxon>
    </lineage>
</organism>
<dbReference type="PROSITE" id="PS50943">
    <property type="entry name" value="HTH_CROC1"/>
    <property type="match status" value="1"/>
</dbReference>